<protein>
    <submittedName>
        <fullName evidence="1">Uncharacterized protein</fullName>
    </submittedName>
</protein>
<evidence type="ECO:0000313" key="1">
    <source>
        <dbReference type="EMBL" id="QQP10736.1"/>
    </source>
</evidence>
<keyword evidence="2" id="KW-1185">Reference proteome</keyword>
<dbReference type="RefSeq" id="WP_053595789.1">
    <property type="nucleotide sequence ID" value="NZ_CP067341.1"/>
</dbReference>
<sequence>MNNEVELIKVNTDDYEVLYANGKLVFEEDSLNLSEVINYLVNKHIVKYVTYYIKQNKLAEVYNWSFPNDFNEFDVSHLK</sequence>
<proteinExistence type="predicted"/>
<reference evidence="1 2" key="1">
    <citation type="submission" date="2020-01" db="EMBL/GenBank/DDBJ databases">
        <authorList>
            <person name="Liu G."/>
            <person name="Liu B."/>
        </authorList>
    </citation>
    <scope>NUCLEOTIDE SEQUENCE [LARGE SCALE GENOMIC DNA]</scope>
    <source>
        <strain evidence="1 2">FJAT-51161</strain>
    </source>
</reference>
<evidence type="ECO:0000313" key="2">
    <source>
        <dbReference type="Proteomes" id="UP000596049"/>
    </source>
</evidence>
<accession>A0ABX7AMM3</accession>
<name>A0ABX7AMM3_9BACI</name>
<gene>
    <name evidence="1" type="ORF">FJQ98_15940</name>
</gene>
<dbReference type="EMBL" id="CP067341">
    <property type="protein sequence ID" value="QQP10736.1"/>
    <property type="molecule type" value="Genomic_DNA"/>
</dbReference>
<dbReference type="Proteomes" id="UP000596049">
    <property type="component" value="Chromosome"/>
</dbReference>
<organism evidence="1 2">
    <name type="scientific">Lysinibacillus agricola</name>
    <dbReference type="NCBI Taxonomy" id="2590012"/>
    <lineage>
        <taxon>Bacteria</taxon>
        <taxon>Bacillati</taxon>
        <taxon>Bacillota</taxon>
        <taxon>Bacilli</taxon>
        <taxon>Bacillales</taxon>
        <taxon>Bacillaceae</taxon>
        <taxon>Lysinibacillus</taxon>
    </lineage>
</organism>